<protein>
    <submittedName>
        <fullName evidence="10">Radical SAM superfamily enzyme YgiQ, UPF0313 family</fullName>
    </submittedName>
</protein>
<dbReference type="Gene3D" id="3.80.30.20">
    <property type="entry name" value="tm_1862 like domain"/>
    <property type="match status" value="1"/>
</dbReference>
<dbReference type="GO" id="GO:0003824">
    <property type="term" value="F:catalytic activity"/>
    <property type="evidence" value="ECO:0007669"/>
    <property type="project" value="InterPro"/>
</dbReference>
<dbReference type="PROSITE" id="PS51918">
    <property type="entry name" value="RADICAL_SAM"/>
    <property type="match status" value="1"/>
</dbReference>
<keyword evidence="2" id="KW-0489">Methyltransferase</keyword>
<dbReference type="InterPro" id="IPR006158">
    <property type="entry name" value="Cobalamin-bd"/>
</dbReference>
<keyword evidence="4" id="KW-0949">S-adenosyl-L-methionine</keyword>
<feature type="domain" description="Radical SAM core" evidence="9">
    <location>
        <begin position="189"/>
        <end position="415"/>
    </location>
</feature>
<evidence type="ECO:0000313" key="10">
    <source>
        <dbReference type="EMBL" id="SCY56990.1"/>
    </source>
</evidence>
<dbReference type="Proteomes" id="UP000198870">
    <property type="component" value="Unassembled WGS sequence"/>
</dbReference>
<keyword evidence="7" id="KW-0411">Iron-sulfur</keyword>
<dbReference type="CDD" id="cd01335">
    <property type="entry name" value="Radical_SAM"/>
    <property type="match status" value="1"/>
</dbReference>
<evidence type="ECO:0000259" key="9">
    <source>
        <dbReference type="PROSITE" id="PS51918"/>
    </source>
</evidence>
<evidence type="ECO:0000256" key="1">
    <source>
        <dbReference type="ARBA" id="ARBA00001966"/>
    </source>
</evidence>
<evidence type="ECO:0000256" key="7">
    <source>
        <dbReference type="ARBA" id="ARBA00023014"/>
    </source>
</evidence>
<evidence type="ECO:0000313" key="11">
    <source>
        <dbReference type="Proteomes" id="UP000198870"/>
    </source>
</evidence>
<evidence type="ECO:0000256" key="6">
    <source>
        <dbReference type="ARBA" id="ARBA00023004"/>
    </source>
</evidence>
<dbReference type="PANTHER" id="PTHR43409:SF7">
    <property type="entry name" value="BLL1977 PROTEIN"/>
    <property type="match status" value="1"/>
</dbReference>
<proteinExistence type="predicted"/>
<dbReference type="STRING" id="419481.SAMN05216233_11215"/>
<dbReference type="SUPFAM" id="SSF102114">
    <property type="entry name" value="Radical SAM enzymes"/>
    <property type="match status" value="1"/>
</dbReference>
<keyword evidence="5" id="KW-0479">Metal-binding</keyword>
<dbReference type="InterPro" id="IPR036724">
    <property type="entry name" value="Cobalamin-bd_sf"/>
</dbReference>
<evidence type="ECO:0000259" key="8">
    <source>
        <dbReference type="PROSITE" id="PS51332"/>
    </source>
</evidence>
<dbReference type="AlphaFoldDB" id="A0A1G5H0V3"/>
<sequence>MRIILIAPPLMDYHEGLLTPIAMDAVKSCPPYGIYLLATILRRHGHEVIIIDLIAQGSNELSHHAGLIMSSHLVGIGTTSLAWPTARTCIDQVRRFHPRVPIVLGGIHATLFDTYLLATTSADYCIRGEGDVAFPRLCDTLERGGDLSQVSNLTVKGGDGKIHRTRTAPLLSEAEMASLPMPDYGCIHPGIYPSLGIESSRGCPFDCIFCSTAHRKTWRGLPAEEFVRRVEIMMGFLHLTTQGIIQIIDDEFSVKKERAIEIFRGFREKGLQVQAIFSSRANDMLDATFVESALPFAHQFLVGAECGYNEGLKKAGKGTTTENITRAAALLNEYGIAGRADFSFIIGLPWETRDEVMQTIDFAAGLQETYGIRILIQWYCQIPGSRLWDEQRRTEVLHEALYDDFGFFGSNYLFRSGVALAPSEVHEVNRHLQAIQAQAPPDMVQSCTPEPILKYYPDMAHNPEASGLSNLRDTSGAT</sequence>
<dbReference type="InterPro" id="IPR023404">
    <property type="entry name" value="rSAM_horseshoe"/>
</dbReference>
<dbReference type="GO" id="GO:0031419">
    <property type="term" value="F:cobalamin binding"/>
    <property type="evidence" value="ECO:0007669"/>
    <property type="project" value="InterPro"/>
</dbReference>
<dbReference type="Pfam" id="PF02310">
    <property type="entry name" value="B12-binding"/>
    <property type="match status" value="1"/>
</dbReference>
<accession>A0A1G5H0V3</accession>
<dbReference type="GO" id="GO:0051539">
    <property type="term" value="F:4 iron, 4 sulfur cluster binding"/>
    <property type="evidence" value="ECO:0007669"/>
    <property type="project" value="UniProtKB-KW"/>
</dbReference>
<feature type="domain" description="B12-binding" evidence="8">
    <location>
        <begin position="1"/>
        <end position="148"/>
    </location>
</feature>
<organism evidence="10 11">
    <name type="scientific">Desulfoluna spongiiphila</name>
    <dbReference type="NCBI Taxonomy" id="419481"/>
    <lineage>
        <taxon>Bacteria</taxon>
        <taxon>Pseudomonadati</taxon>
        <taxon>Thermodesulfobacteriota</taxon>
        <taxon>Desulfobacteria</taxon>
        <taxon>Desulfobacterales</taxon>
        <taxon>Desulfolunaceae</taxon>
        <taxon>Desulfoluna</taxon>
    </lineage>
</organism>
<dbReference type="InterPro" id="IPR034466">
    <property type="entry name" value="Methyltransferase_Class_B"/>
</dbReference>
<evidence type="ECO:0000256" key="2">
    <source>
        <dbReference type="ARBA" id="ARBA00022603"/>
    </source>
</evidence>
<evidence type="ECO:0000256" key="5">
    <source>
        <dbReference type="ARBA" id="ARBA00022723"/>
    </source>
</evidence>
<gene>
    <name evidence="10" type="ORF">SAMN05216233_11215</name>
</gene>
<keyword evidence="6" id="KW-0408">Iron</keyword>
<reference evidence="10 11" key="1">
    <citation type="submission" date="2016-10" db="EMBL/GenBank/DDBJ databases">
        <authorList>
            <person name="de Groot N.N."/>
        </authorList>
    </citation>
    <scope>NUCLEOTIDE SEQUENCE [LARGE SCALE GENOMIC DNA]</scope>
    <source>
        <strain evidence="10 11">AA1</strain>
    </source>
</reference>
<dbReference type="InterPro" id="IPR051198">
    <property type="entry name" value="BchE-like"/>
</dbReference>
<dbReference type="PROSITE" id="PS51332">
    <property type="entry name" value="B12_BINDING"/>
    <property type="match status" value="1"/>
</dbReference>
<comment type="cofactor">
    <cofactor evidence="1">
        <name>[4Fe-4S] cluster</name>
        <dbReference type="ChEBI" id="CHEBI:49883"/>
    </cofactor>
</comment>
<dbReference type="EMBL" id="FMUX01000012">
    <property type="protein sequence ID" value="SCY56990.1"/>
    <property type="molecule type" value="Genomic_DNA"/>
</dbReference>
<dbReference type="PANTHER" id="PTHR43409">
    <property type="entry name" value="ANAEROBIC MAGNESIUM-PROTOPORPHYRIN IX MONOMETHYL ESTER CYCLASE-RELATED"/>
    <property type="match status" value="1"/>
</dbReference>
<dbReference type="SFLD" id="SFLDG01123">
    <property type="entry name" value="methyltransferase_(Class_B)"/>
    <property type="match status" value="1"/>
</dbReference>
<dbReference type="SUPFAM" id="SSF52242">
    <property type="entry name" value="Cobalamin (vitamin B12)-binding domain"/>
    <property type="match status" value="1"/>
</dbReference>
<dbReference type="RefSeq" id="WP_175469860.1">
    <property type="nucleotide sequence ID" value="NZ_FMUX01000012.1"/>
</dbReference>
<keyword evidence="11" id="KW-1185">Reference proteome</keyword>
<dbReference type="Pfam" id="PF04055">
    <property type="entry name" value="Radical_SAM"/>
    <property type="match status" value="1"/>
</dbReference>
<name>A0A1G5H0V3_9BACT</name>
<evidence type="ECO:0000256" key="4">
    <source>
        <dbReference type="ARBA" id="ARBA00022691"/>
    </source>
</evidence>
<dbReference type="InterPro" id="IPR006638">
    <property type="entry name" value="Elp3/MiaA/NifB-like_rSAM"/>
</dbReference>
<dbReference type="Gene3D" id="3.40.50.280">
    <property type="entry name" value="Cobalamin-binding domain"/>
    <property type="match status" value="1"/>
</dbReference>
<keyword evidence="3" id="KW-0808">Transferase</keyword>
<dbReference type="SMART" id="SM00729">
    <property type="entry name" value="Elp3"/>
    <property type="match status" value="1"/>
</dbReference>
<dbReference type="InterPro" id="IPR058240">
    <property type="entry name" value="rSAM_sf"/>
</dbReference>
<dbReference type="SFLD" id="SFLDS00029">
    <property type="entry name" value="Radical_SAM"/>
    <property type="match status" value="1"/>
</dbReference>
<dbReference type="GO" id="GO:0046872">
    <property type="term" value="F:metal ion binding"/>
    <property type="evidence" value="ECO:0007669"/>
    <property type="project" value="UniProtKB-KW"/>
</dbReference>
<dbReference type="SFLD" id="SFLDG01082">
    <property type="entry name" value="B12-binding_domain_containing"/>
    <property type="match status" value="1"/>
</dbReference>
<evidence type="ECO:0000256" key="3">
    <source>
        <dbReference type="ARBA" id="ARBA00022679"/>
    </source>
</evidence>
<dbReference type="InterPro" id="IPR007197">
    <property type="entry name" value="rSAM"/>
</dbReference>